<dbReference type="GO" id="GO:0043752">
    <property type="term" value="F:adenosylcobinamide kinase activity"/>
    <property type="evidence" value="ECO:0007669"/>
    <property type="project" value="InterPro"/>
</dbReference>
<accession>A0A167D1S0</accession>
<dbReference type="UniPathway" id="UPA00148">
    <property type="reaction ID" value="UER00236"/>
</dbReference>
<evidence type="ECO:0000313" key="2">
    <source>
        <dbReference type="EMBL" id="KZN48322.1"/>
    </source>
</evidence>
<dbReference type="Gene3D" id="3.40.50.300">
    <property type="entry name" value="P-loop containing nucleotide triphosphate hydrolases"/>
    <property type="match status" value="1"/>
</dbReference>
<dbReference type="PATRIC" id="fig|1365253.3.peg.1773"/>
<name>A0A167D1S0_9GAMM</name>
<comment type="caution">
    <text evidence="2">The sequence shown here is derived from an EMBL/GenBank/DDBJ whole genome shotgun (WGS) entry which is preliminary data.</text>
</comment>
<dbReference type="GO" id="GO:0000166">
    <property type="term" value="F:nucleotide binding"/>
    <property type="evidence" value="ECO:0007669"/>
    <property type="project" value="InterPro"/>
</dbReference>
<dbReference type="Proteomes" id="UP000076587">
    <property type="component" value="Unassembled WGS sequence"/>
</dbReference>
<evidence type="ECO:0000313" key="3">
    <source>
        <dbReference type="Proteomes" id="UP000076587"/>
    </source>
</evidence>
<dbReference type="Pfam" id="PF02283">
    <property type="entry name" value="CobU"/>
    <property type="match status" value="1"/>
</dbReference>
<keyword evidence="1" id="KW-1133">Transmembrane helix</keyword>
<dbReference type="EMBL" id="AUXT01000146">
    <property type="protein sequence ID" value="KZN48322.1"/>
    <property type="molecule type" value="Genomic_DNA"/>
</dbReference>
<dbReference type="InterPro" id="IPR027417">
    <property type="entry name" value="P-loop_NTPase"/>
</dbReference>
<keyword evidence="1" id="KW-0472">Membrane</keyword>
<evidence type="ECO:0000256" key="1">
    <source>
        <dbReference type="SAM" id="Phobius"/>
    </source>
</evidence>
<dbReference type="AlphaFoldDB" id="A0A167D1S0"/>
<proteinExistence type="predicted"/>
<dbReference type="RefSeq" id="WP_419555015.1">
    <property type="nucleotide sequence ID" value="NZ_AUXT01000146.1"/>
</dbReference>
<dbReference type="SUPFAM" id="SSF52540">
    <property type="entry name" value="P-loop containing nucleoside triphosphate hydrolases"/>
    <property type="match status" value="1"/>
</dbReference>
<sequence length="49" mass="5309">MGHGIVPLGALSRRFVDESGWLNQDIAAIANGVDFVMVGLLINLKSERK</sequence>
<feature type="transmembrane region" description="Helical" evidence="1">
    <location>
        <begin position="26"/>
        <end position="44"/>
    </location>
</feature>
<reference evidence="2 3" key="1">
    <citation type="submission" date="2013-07" db="EMBL/GenBank/DDBJ databases">
        <title>Comparative Genomic and Metabolomic Analysis of Twelve Strains of Pseudoalteromonas luteoviolacea.</title>
        <authorList>
            <person name="Vynne N.G."/>
            <person name="Mansson M."/>
            <person name="Gram L."/>
        </authorList>
    </citation>
    <scope>NUCLEOTIDE SEQUENCE [LARGE SCALE GENOMIC DNA]</scope>
    <source>
        <strain evidence="2 3">NCIMB 1942</strain>
    </source>
</reference>
<protein>
    <submittedName>
        <fullName evidence="2">Uncharacterized protein</fullName>
    </submittedName>
</protein>
<organism evidence="2 3">
    <name type="scientific">Pseudoalteromonas luteoviolacea NCIMB 1942</name>
    <dbReference type="NCBI Taxonomy" id="1365253"/>
    <lineage>
        <taxon>Bacteria</taxon>
        <taxon>Pseudomonadati</taxon>
        <taxon>Pseudomonadota</taxon>
        <taxon>Gammaproteobacteria</taxon>
        <taxon>Alteromonadales</taxon>
        <taxon>Pseudoalteromonadaceae</taxon>
        <taxon>Pseudoalteromonas</taxon>
    </lineage>
</organism>
<dbReference type="InterPro" id="IPR003203">
    <property type="entry name" value="CobU/CobP"/>
</dbReference>
<gene>
    <name evidence="2" type="ORF">N482_07595</name>
</gene>
<dbReference type="GO" id="GO:0009236">
    <property type="term" value="P:cobalamin biosynthetic process"/>
    <property type="evidence" value="ECO:0007669"/>
    <property type="project" value="UniProtKB-UniPathway"/>
</dbReference>
<keyword evidence="1" id="KW-0812">Transmembrane</keyword>